<dbReference type="Proteomes" id="UP000032304">
    <property type="component" value="Chromosome 9"/>
</dbReference>
<dbReference type="Pfam" id="PF01412">
    <property type="entry name" value="ArfGap"/>
    <property type="match status" value="1"/>
</dbReference>
<evidence type="ECO:0000256" key="5">
    <source>
        <dbReference type="SAM" id="MobiDB-lite"/>
    </source>
</evidence>
<dbReference type="GO" id="GO:0008270">
    <property type="term" value="F:zinc ion binding"/>
    <property type="evidence" value="ECO:0007669"/>
    <property type="project" value="UniProtKB-KW"/>
</dbReference>
<proteinExistence type="predicted"/>
<name>A0A0D2THV6_GOSRA</name>
<evidence type="ECO:0000313" key="7">
    <source>
        <dbReference type="EMBL" id="KJB54156.1"/>
    </source>
</evidence>
<feature type="region of interest" description="Disordered" evidence="5">
    <location>
        <begin position="120"/>
        <end position="204"/>
    </location>
</feature>
<dbReference type="InterPro" id="IPR044820">
    <property type="entry name" value="AGD14-like"/>
</dbReference>
<dbReference type="Gramene" id="KJB54156">
    <property type="protein sequence ID" value="KJB54156"/>
    <property type="gene ID" value="B456_009G023500"/>
</dbReference>
<sequence length="713" mass="76760">MAGRVKEDEKNERIIRGLLKQPENRRCINCNSLGPQYVCTNFWTFICTTCSGIHREFTHRVKSVSMAKFTSQEVSALQEGGNQRAKEIYFKEWDPQRNSLPKSSNVERLRDFIKHVYVDGRYSGGRSNDKPPQGKTGDKEDFFENRRTDGYQGGSRSPQYEDTHERRYSERSSPGGTSDDRNSRYGYDERQSPGYNPENRKYAEYVRSPARPEIVNDWRREDRFSNGRKFEDRKISNGDPKLEGRSPERQKDLESSSPPVVRPIREILGENVIPLRINDPPNTNGGRTGDGPRAQRTASSSSLGSTSGNPAEVKLETTGSLIDFDADPEPPVASAVPQTQQTTMTQSIVQPASSTNENNWASFDFAPQTNVSQAPPSVNTLESVLSQLSVPTSVPGHLSGPSSGVGDQVAAPVGNVNVAPLGGNSNVAFTGQINALPFGTTAPATALVSKFSTVPPTGAFTATPGLTPTMPVSSGSQDDVNNAGQWPNMQQQQTSFFSAADSLSTTHQFMPLGAGATANQPWNLAVSQHTQGPLSAPAVAQTPQAASKVVPDVTSTVVSQPPSEAKASGRQELPADLFTATYPSYPAAAQGWQTGPPRGMGFTMQYNTAVFPSMVSLQGALPIMPRPGLVHTSNLSPPSSAWMPPQSLPYASRPPYPGAQLPSNLPPSSHQNGGIGNEASFGFVNTDQQMGGRFSAAPTPQPFRSVGGGNPFG</sequence>
<dbReference type="PROSITE" id="PS50115">
    <property type="entry name" value="ARFGAP"/>
    <property type="match status" value="1"/>
</dbReference>
<keyword evidence="1" id="KW-0479">Metal-binding</keyword>
<evidence type="ECO:0000256" key="2">
    <source>
        <dbReference type="ARBA" id="ARBA00022771"/>
    </source>
</evidence>
<evidence type="ECO:0000256" key="1">
    <source>
        <dbReference type="ARBA" id="ARBA00022723"/>
    </source>
</evidence>
<dbReference type="InterPro" id="IPR001164">
    <property type="entry name" value="ArfGAP_dom"/>
</dbReference>
<feature type="compositionally biased region" description="Polar residues" evidence="5">
    <location>
        <begin position="336"/>
        <end position="361"/>
    </location>
</feature>
<dbReference type="EMBL" id="CM001748">
    <property type="protein sequence ID" value="KJB54156.1"/>
    <property type="molecule type" value="Genomic_DNA"/>
</dbReference>
<feature type="compositionally biased region" description="Basic and acidic residues" evidence="5">
    <location>
        <begin position="229"/>
        <end position="254"/>
    </location>
</feature>
<feature type="compositionally biased region" description="Basic and acidic residues" evidence="5">
    <location>
        <begin position="178"/>
        <end position="191"/>
    </location>
</feature>
<feature type="compositionally biased region" description="Low complexity" evidence="5">
    <location>
        <begin position="299"/>
        <end position="308"/>
    </location>
</feature>
<accession>A0A0D2THV6</accession>
<protein>
    <recommendedName>
        <fullName evidence="6">Arf-GAP domain-containing protein</fullName>
    </recommendedName>
</protein>
<feature type="region of interest" description="Disordered" evidence="5">
    <location>
        <begin position="229"/>
        <end position="361"/>
    </location>
</feature>
<feature type="compositionally biased region" description="Basic and acidic residues" evidence="5">
    <location>
        <begin position="136"/>
        <end position="149"/>
    </location>
</feature>
<dbReference type="AlphaFoldDB" id="A0A0D2THV6"/>
<evidence type="ECO:0000256" key="3">
    <source>
        <dbReference type="ARBA" id="ARBA00022833"/>
    </source>
</evidence>
<keyword evidence="2 4" id="KW-0863">Zinc-finger</keyword>
<dbReference type="PANTHER" id="PTHR46085">
    <property type="entry name" value="ARFGAP/RECO-RELATED"/>
    <property type="match status" value="1"/>
</dbReference>
<dbReference type="FunFam" id="1.10.220.150:FF:000005">
    <property type="entry name" value="Arf-GAP domain and FG repeat-containing protein 1"/>
    <property type="match status" value="1"/>
</dbReference>
<dbReference type="SUPFAM" id="SSF57863">
    <property type="entry name" value="ArfGap/RecO-like zinc finger"/>
    <property type="match status" value="1"/>
</dbReference>
<reference evidence="7 8" key="1">
    <citation type="journal article" date="2012" name="Nature">
        <title>Repeated polyploidization of Gossypium genomes and the evolution of spinnable cotton fibres.</title>
        <authorList>
            <person name="Paterson A.H."/>
            <person name="Wendel J.F."/>
            <person name="Gundlach H."/>
            <person name="Guo H."/>
            <person name="Jenkins J."/>
            <person name="Jin D."/>
            <person name="Llewellyn D."/>
            <person name="Showmaker K.C."/>
            <person name="Shu S."/>
            <person name="Udall J."/>
            <person name="Yoo M.J."/>
            <person name="Byers R."/>
            <person name="Chen W."/>
            <person name="Doron-Faigenboim A."/>
            <person name="Duke M.V."/>
            <person name="Gong L."/>
            <person name="Grimwood J."/>
            <person name="Grover C."/>
            <person name="Grupp K."/>
            <person name="Hu G."/>
            <person name="Lee T.H."/>
            <person name="Li J."/>
            <person name="Lin L."/>
            <person name="Liu T."/>
            <person name="Marler B.S."/>
            <person name="Page J.T."/>
            <person name="Roberts A.W."/>
            <person name="Romanel E."/>
            <person name="Sanders W.S."/>
            <person name="Szadkowski E."/>
            <person name="Tan X."/>
            <person name="Tang H."/>
            <person name="Xu C."/>
            <person name="Wang J."/>
            <person name="Wang Z."/>
            <person name="Zhang D."/>
            <person name="Zhang L."/>
            <person name="Ashrafi H."/>
            <person name="Bedon F."/>
            <person name="Bowers J.E."/>
            <person name="Brubaker C.L."/>
            <person name="Chee P.W."/>
            <person name="Das S."/>
            <person name="Gingle A.R."/>
            <person name="Haigler C.H."/>
            <person name="Harker D."/>
            <person name="Hoffmann L.V."/>
            <person name="Hovav R."/>
            <person name="Jones D.C."/>
            <person name="Lemke C."/>
            <person name="Mansoor S."/>
            <person name="ur Rahman M."/>
            <person name="Rainville L.N."/>
            <person name="Rambani A."/>
            <person name="Reddy U.K."/>
            <person name="Rong J.K."/>
            <person name="Saranga Y."/>
            <person name="Scheffler B.E."/>
            <person name="Scheffler J.A."/>
            <person name="Stelly D.M."/>
            <person name="Triplett B.A."/>
            <person name="Van Deynze A."/>
            <person name="Vaslin M.F."/>
            <person name="Waghmare V.N."/>
            <person name="Walford S.A."/>
            <person name="Wright R.J."/>
            <person name="Zaki E.A."/>
            <person name="Zhang T."/>
            <person name="Dennis E.S."/>
            <person name="Mayer K.F."/>
            <person name="Peterson D.G."/>
            <person name="Rokhsar D.S."/>
            <person name="Wang X."/>
            <person name="Schmutz J."/>
        </authorList>
    </citation>
    <scope>NUCLEOTIDE SEQUENCE [LARGE SCALE GENOMIC DNA]</scope>
</reference>
<gene>
    <name evidence="7" type="ORF">B456_009G023500</name>
</gene>
<dbReference type="PRINTS" id="PR00405">
    <property type="entry name" value="REVINTRACTNG"/>
</dbReference>
<dbReference type="GO" id="GO:0005096">
    <property type="term" value="F:GTPase activator activity"/>
    <property type="evidence" value="ECO:0007669"/>
    <property type="project" value="InterPro"/>
</dbReference>
<evidence type="ECO:0000256" key="4">
    <source>
        <dbReference type="PROSITE-ProRule" id="PRU00288"/>
    </source>
</evidence>
<keyword evidence="8" id="KW-1185">Reference proteome</keyword>
<dbReference type="CDD" id="cd08838">
    <property type="entry name" value="ArfGap_AGFG"/>
    <property type="match status" value="1"/>
</dbReference>
<dbReference type="SMART" id="SM00105">
    <property type="entry name" value="ArfGap"/>
    <property type="match status" value="1"/>
</dbReference>
<keyword evidence="3" id="KW-0862">Zinc</keyword>
<dbReference type="InterPro" id="IPR037278">
    <property type="entry name" value="ARFGAP/RecO"/>
</dbReference>
<dbReference type="PANTHER" id="PTHR46085:SF3">
    <property type="entry name" value="ARF GTPASE ACTIVATING PROTEIN"/>
    <property type="match status" value="1"/>
</dbReference>
<evidence type="ECO:0000259" key="6">
    <source>
        <dbReference type="PROSITE" id="PS50115"/>
    </source>
</evidence>
<dbReference type="InterPro" id="IPR038508">
    <property type="entry name" value="ArfGAP_dom_sf"/>
</dbReference>
<feature type="domain" description="Arf-GAP" evidence="6">
    <location>
        <begin position="12"/>
        <end position="130"/>
    </location>
</feature>
<feature type="compositionally biased region" description="Polar residues" evidence="5">
    <location>
        <begin position="661"/>
        <end position="672"/>
    </location>
</feature>
<feature type="compositionally biased region" description="Basic and acidic residues" evidence="5">
    <location>
        <begin position="159"/>
        <end position="170"/>
    </location>
</feature>
<dbReference type="Gene3D" id="1.10.220.150">
    <property type="entry name" value="Arf GTPase activating protein"/>
    <property type="match status" value="1"/>
</dbReference>
<feature type="region of interest" description="Disordered" evidence="5">
    <location>
        <begin position="636"/>
        <end position="713"/>
    </location>
</feature>
<evidence type="ECO:0000313" key="8">
    <source>
        <dbReference type="Proteomes" id="UP000032304"/>
    </source>
</evidence>
<organism evidence="7 8">
    <name type="scientific">Gossypium raimondii</name>
    <name type="common">Peruvian cotton</name>
    <name type="synonym">Gossypium klotzschianum subsp. raimondii</name>
    <dbReference type="NCBI Taxonomy" id="29730"/>
    <lineage>
        <taxon>Eukaryota</taxon>
        <taxon>Viridiplantae</taxon>
        <taxon>Streptophyta</taxon>
        <taxon>Embryophyta</taxon>
        <taxon>Tracheophyta</taxon>
        <taxon>Spermatophyta</taxon>
        <taxon>Magnoliopsida</taxon>
        <taxon>eudicotyledons</taxon>
        <taxon>Gunneridae</taxon>
        <taxon>Pentapetalae</taxon>
        <taxon>rosids</taxon>
        <taxon>malvids</taxon>
        <taxon>Malvales</taxon>
        <taxon>Malvaceae</taxon>
        <taxon>Malvoideae</taxon>
        <taxon>Gossypium</taxon>
    </lineage>
</organism>